<reference evidence="2 3" key="1">
    <citation type="submission" date="2020-08" db="EMBL/GenBank/DDBJ databases">
        <title>Genomic Encyclopedia of Type Strains, Phase IV (KMG-IV): sequencing the most valuable type-strain genomes for metagenomic binning, comparative biology and taxonomic classification.</title>
        <authorList>
            <person name="Goeker M."/>
        </authorList>
    </citation>
    <scope>NUCLEOTIDE SEQUENCE [LARGE SCALE GENOMIC DNA]</scope>
    <source>
        <strain evidence="2 3">DSM 15867</strain>
    </source>
</reference>
<dbReference type="Pfam" id="PF12706">
    <property type="entry name" value="Lactamase_B_2"/>
    <property type="match status" value="1"/>
</dbReference>
<dbReference type="InterPro" id="IPR001279">
    <property type="entry name" value="Metallo-B-lactamas"/>
</dbReference>
<dbReference type="AlphaFoldDB" id="A0A7W7AKV3"/>
<dbReference type="PANTHER" id="PTHR15032">
    <property type="entry name" value="N-ACYL-PHOSPHATIDYLETHANOLAMINE-HYDROLYZING PHOSPHOLIPASE D"/>
    <property type="match status" value="1"/>
</dbReference>
<dbReference type="RefSeq" id="WP_343059079.1">
    <property type="nucleotide sequence ID" value="NZ_JACHNY010000006.1"/>
</dbReference>
<dbReference type="Gene3D" id="3.60.15.10">
    <property type="entry name" value="Ribonuclease Z/Hydroxyacylglutathione hydrolase-like"/>
    <property type="match status" value="1"/>
</dbReference>
<evidence type="ECO:0000313" key="2">
    <source>
        <dbReference type="EMBL" id="MBB4618909.1"/>
    </source>
</evidence>
<comment type="caution">
    <text evidence="2">The sequence shown here is derived from an EMBL/GenBank/DDBJ whole genome shotgun (WGS) entry which is preliminary data.</text>
</comment>
<protein>
    <submittedName>
        <fullName evidence="2">L-ascorbate metabolism protein UlaG (Beta-lactamase superfamily)</fullName>
    </submittedName>
</protein>
<dbReference type="PROSITE" id="PS51257">
    <property type="entry name" value="PROKAR_LIPOPROTEIN"/>
    <property type="match status" value="1"/>
</dbReference>
<gene>
    <name evidence="2" type="ORF">GGQ96_003055</name>
</gene>
<sequence length="382" mass="41818">MTRFVGRARLAVLPLLTGGCAAIDLSQVPRSDHFNGQRFVNPDGVHGKVGERNQGPLALLEHLLEPPYHSWPKVVPVTPAVPARRVEGQAMQVTWVGHASVLVQTQGLNILTDPVWAERASPVRFAGVKRVRAPGIRLADLPPIDLILLSHDHFDHLDIGTLGRLWRRDRPLIVTGLGNDQILRRYGIRSTARDWGGRVAVRPGIDVLLDRAHHWSQYRPGDRNKTLWTGFTVTLPGGNLYYAGDTGEGDMRWAVEARAHGPVRLALLPIGAYHFTGGATDNHIGPVQAVTAFQQLGAAWALGVHWGTFELTSEGIDQPRDVLRQTLAERRIGADRFRATEAGAIWTVGDMSVTDRAAMAPNRNRFVPAPQQPSVPKALSGA</sequence>
<name>A0A7W7AKV3_9SPHN</name>
<dbReference type="InterPro" id="IPR036866">
    <property type="entry name" value="RibonucZ/Hydroxyglut_hydro"/>
</dbReference>
<evidence type="ECO:0000313" key="3">
    <source>
        <dbReference type="Proteomes" id="UP000574769"/>
    </source>
</evidence>
<proteinExistence type="predicted"/>
<dbReference type="SUPFAM" id="SSF56281">
    <property type="entry name" value="Metallo-hydrolase/oxidoreductase"/>
    <property type="match status" value="1"/>
</dbReference>
<dbReference type="Proteomes" id="UP000574769">
    <property type="component" value="Unassembled WGS sequence"/>
</dbReference>
<organism evidence="2 3">
    <name type="scientific">Sphingomonas abaci</name>
    <dbReference type="NCBI Taxonomy" id="237611"/>
    <lineage>
        <taxon>Bacteria</taxon>
        <taxon>Pseudomonadati</taxon>
        <taxon>Pseudomonadota</taxon>
        <taxon>Alphaproteobacteria</taxon>
        <taxon>Sphingomonadales</taxon>
        <taxon>Sphingomonadaceae</taxon>
        <taxon>Sphingomonas</taxon>
    </lineage>
</organism>
<evidence type="ECO:0000259" key="1">
    <source>
        <dbReference type="Pfam" id="PF12706"/>
    </source>
</evidence>
<dbReference type="GO" id="GO:0005737">
    <property type="term" value="C:cytoplasm"/>
    <property type="evidence" value="ECO:0007669"/>
    <property type="project" value="TreeGrafter"/>
</dbReference>
<dbReference type="EMBL" id="JACHNY010000006">
    <property type="protein sequence ID" value="MBB4618909.1"/>
    <property type="molecule type" value="Genomic_DNA"/>
</dbReference>
<keyword evidence="3" id="KW-1185">Reference proteome</keyword>
<dbReference type="PANTHER" id="PTHR15032:SF4">
    <property type="entry name" value="N-ACYL-PHOSPHATIDYLETHANOLAMINE-HYDROLYZING PHOSPHOLIPASE D"/>
    <property type="match status" value="1"/>
</dbReference>
<feature type="domain" description="Metallo-beta-lactamase" evidence="1">
    <location>
        <begin position="109"/>
        <end position="306"/>
    </location>
</feature>
<accession>A0A7W7AKV3</accession>